<keyword evidence="3" id="KW-1185">Reference proteome</keyword>
<protein>
    <submittedName>
        <fullName evidence="2">Uncharacterized protein</fullName>
    </submittedName>
</protein>
<evidence type="ECO:0000256" key="1">
    <source>
        <dbReference type="SAM" id="Phobius"/>
    </source>
</evidence>
<dbReference type="EMBL" id="JAOYFB010000003">
    <property type="protein sequence ID" value="KAK4010571.1"/>
    <property type="molecule type" value="Genomic_DNA"/>
</dbReference>
<evidence type="ECO:0000313" key="2">
    <source>
        <dbReference type="EMBL" id="KAK4010571.1"/>
    </source>
</evidence>
<reference evidence="2 3" key="1">
    <citation type="journal article" date="2023" name="Nucleic Acids Res.">
        <title>The hologenome of Daphnia magna reveals possible DNA methylation and microbiome-mediated evolution of the host genome.</title>
        <authorList>
            <person name="Chaturvedi A."/>
            <person name="Li X."/>
            <person name="Dhandapani V."/>
            <person name="Marshall H."/>
            <person name="Kissane S."/>
            <person name="Cuenca-Cambronero M."/>
            <person name="Asole G."/>
            <person name="Calvet F."/>
            <person name="Ruiz-Romero M."/>
            <person name="Marangio P."/>
            <person name="Guigo R."/>
            <person name="Rago D."/>
            <person name="Mirbahai L."/>
            <person name="Eastwood N."/>
            <person name="Colbourne J.K."/>
            <person name="Zhou J."/>
            <person name="Mallon E."/>
            <person name="Orsini L."/>
        </authorList>
    </citation>
    <scope>NUCLEOTIDE SEQUENCE [LARGE SCALE GENOMIC DNA]</scope>
    <source>
        <strain evidence="2">LRV0_1</strain>
    </source>
</reference>
<accession>A0ABQ9ZCE9</accession>
<proteinExistence type="predicted"/>
<keyword evidence="1" id="KW-1133">Transmembrane helix</keyword>
<sequence length="62" mass="7017">MNLAAYFIWHRVGFNRLYCGRLFLTLVLLVPAILLLETGYLGFSAFISQSHLILSSKVRSEG</sequence>
<keyword evidence="1" id="KW-0472">Membrane</keyword>
<gene>
    <name evidence="2" type="ORF">OUZ56_019714</name>
</gene>
<evidence type="ECO:0000313" key="3">
    <source>
        <dbReference type="Proteomes" id="UP001234178"/>
    </source>
</evidence>
<feature type="transmembrane region" description="Helical" evidence="1">
    <location>
        <begin position="22"/>
        <end position="47"/>
    </location>
</feature>
<organism evidence="2 3">
    <name type="scientific">Daphnia magna</name>
    <dbReference type="NCBI Taxonomy" id="35525"/>
    <lineage>
        <taxon>Eukaryota</taxon>
        <taxon>Metazoa</taxon>
        <taxon>Ecdysozoa</taxon>
        <taxon>Arthropoda</taxon>
        <taxon>Crustacea</taxon>
        <taxon>Branchiopoda</taxon>
        <taxon>Diplostraca</taxon>
        <taxon>Cladocera</taxon>
        <taxon>Anomopoda</taxon>
        <taxon>Daphniidae</taxon>
        <taxon>Daphnia</taxon>
    </lineage>
</organism>
<comment type="caution">
    <text evidence="2">The sequence shown here is derived from an EMBL/GenBank/DDBJ whole genome shotgun (WGS) entry which is preliminary data.</text>
</comment>
<name>A0ABQ9ZCE9_9CRUS</name>
<dbReference type="Proteomes" id="UP001234178">
    <property type="component" value="Unassembled WGS sequence"/>
</dbReference>
<keyword evidence="1" id="KW-0812">Transmembrane</keyword>